<reference evidence="9 10" key="1">
    <citation type="submission" date="2016-05" db="EMBL/GenBank/DDBJ databases">
        <title>Nuclear genome of Blastocystis sp. subtype 1 NandII.</title>
        <authorList>
            <person name="Gentekaki E."/>
            <person name="Curtis B."/>
            <person name="Stairs C."/>
            <person name="Eme L."/>
            <person name="Herman E."/>
            <person name="Klimes V."/>
            <person name="Arias M.C."/>
            <person name="Elias M."/>
            <person name="Hilliou F."/>
            <person name="Klute M."/>
            <person name="Malik S.-B."/>
            <person name="Pightling A."/>
            <person name="Rachubinski R."/>
            <person name="Salas D."/>
            <person name="Schlacht A."/>
            <person name="Suga H."/>
            <person name="Archibald J."/>
            <person name="Ball S.G."/>
            <person name="Clark G."/>
            <person name="Dacks J."/>
            <person name="Van Der Giezen M."/>
            <person name="Tsaousis A."/>
            <person name="Roger A."/>
        </authorList>
    </citation>
    <scope>NUCLEOTIDE SEQUENCE [LARGE SCALE GENOMIC DNA]</scope>
    <source>
        <strain evidence="10">ATCC 50177 / NandII</strain>
    </source>
</reference>
<sequence length="542" mass="62609">MDINKKIIDDFKEKVVNHPEGFLNGNEDFLNCLKATLKMVYDLAKAVEVQQFGEMDQLYIDGFDGEGLWEQIRLRVEPLMKHYRSELKELENVKEESEEEVEEKENEGEEEEMEGEEGMEKSEKEEEMEQSEGEDEMESEKELESEKEEEEEKDTDENSEEEKPLDDKQLWEQMQQFEQFEEDHIDDEDEDTSIDMMAPLSNQEDDEEEEEEEMPVEEEKQEDEEEEDEEKQSLKRQIADLEQTLVQPRSWELQGETTAASRGENELLGVDLDVDRVGVTAPVSTVESTLSLEDMIKKRILDQAFDDPVRKEAPREQAKREVEEVSTEKSEKGLGEIYEAEYMKQMHSVDKNQAELDKKKAEIKELFARLCVTLDRLSNAHYTPPAAVANVSVVSAAPALKMEEALPISVSAETQKAPEEFYSGAGKVLKGESEKDKEERERERRAKKEKRHAKKVREENELIERAAYDEKAKRILENRKVKESLNAKNVKKGVEVTKSDDFKSSSFFKKLQEETTSAINEIKGKVIETKKKVGGESANYKL</sequence>
<dbReference type="GO" id="GO:0005732">
    <property type="term" value="C:sno(s)RNA-containing ribonucleoprotein complex"/>
    <property type="evidence" value="ECO:0007669"/>
    <property type="project" value="UniProtKB-UniRule"/>
</dbReference>
<feature type="compositionally biased region" description="Acidic residues" evidence="8">
    <location>
        <begin position="125"/>
        <end position="160"/>
    </location>
</feature>
<dbReference type="PANTHER" id="PTHR17039:SF0">
    <property type="entry name" value="U3 SMALL NUCLEOLAR RIBONUCLEOPROTEIN PROTEIN MPP10"/>
    <property type="match status" value="1"/>
</dbReference>
<proteinExistence type="inferred from homology"/>
<dbReference type="PANTHER" id="PTHR17039">
    <property type="entry name" value="U3 SMALL NUCLEOLAR RIBONUCLEOPROTEIN PROTEIN MPP10"/>
    <property type="match status" value="1"/>
</dbReference>
<evidence type="ECO:0000256" key="6">
    <source>
        <dbReference type="ARBA" id="ARBA00029455"/>
    </source>
</evidence>
<keyword evidence="2 7" id="KW-0690">Ribosome biogenesis</keyword>
<comment type="caution">
    <text evidence="9">The sequence shown here is derived from an EMBL/GenBank/DDBJ whole genome shotgun (WGS) entry which is preliminary data.</text>
</comment>
<dbReference type="PIRSF" id="PIRSF017300">
    <property type="entry name" value="snoRNP_Mpp10"/>
    <property type="match status" value="1"/>
</dbReference>
<evidence type="ECO:0000313" key="9">
    <source>
        <dbReference type="EMBL" id="OAO16614.1"/>
    </source>
</evidence>
<feature type="region of interest" description="Disordered" evidence="8">
    <location>
        <begin position="308"/>
        <end position="330"/>
    </location>
</feature>
<evidence type="ECO:0000256" key="7">
    <source>
        <dbReference type="PIRNR" id="PIRNR017300"/>
    </source>
</evidence>
<dbReference type="GO" id="GO:0006364">
    <property type="term" value="P:rRNA processing"/>
    <property type="evidence" value="ECO:0007669"/>
    <property type="project" value="UniProtKB-KW"/>
</dbReference>
<evidence type="ECO:0000256" key="8">
    <source>
        <dbReference type="SAM" id="MobiDB-lite"/>
    </source>
</evidence>
<evidence type="ECO:0000256" key="4">
    <source>
        <dbReference type="ARBA" id="ARBA00023242"/>
    </source>
</evidence>
<feature type="region of interest" description="Disordered" evidence="8">
    <location>
        <begin position="423"/>
        <end position="457"/>
    </location>
</feature>
<keyword evidence="10" id="KW-1185">Reference proteome</keyword>
<evidence type="ECO:0000256" key="5">
    <source>
        <dbReference type="ARBA" id="ARBA00023274"/>
    </source>
</evidence>
<gene>
    <name evidence="9" type="ORF">AV274_1665</name>
</gene>
<dbReference type="GO" id="GO:0034457">
    <property type="term" value="C:Mpp10 complex"/>
    <property type="evidence" value="ECO:0007669"/>
    <property type="project" value="UniProtKB-UniRule"/>
</dbReference>
<feature type="compositionally biased region" description="Acidic residues" evidence="8">
    <location>
        <begin position="179"/>
        <end position="193"/>
    </location>
</feature>
<protein>
    <recommendedName>
        <fullName evidence="7">U3 small nucleolar ribonucleoprotein protein MPP10</fullName>
    </recommendedName>
</protein>
<name>A0A196SL28_BLAHN</name>
<feature type="compositionally biased region" description="Basic and acidic residues" evidence="8">
    <location>
        <begin position="429"/>
        <end position="446"/>
    </location>
</feature>
<dbReference type="STRING" id="478820.A0A196SL28"/>
<keyword evidence="4 7" id="KW-0539">Nucleus</keyword>
<evidence type="ECO:0000313" key="10">
    <source>
        <dbReference type="Proteomes" id="UP000078348"/>
    </source>
</evidence>
<keyword evidence="5 7" id="KW-0687">Ribonucleoprotein</keyword>
<comment type="function">
    <text evidence="7">Involved in nucleolar processing of pre-18S ribosomal RNA.</text>
</comment>
<evidence type="ECO:0000256" key="2">
    <source>
        <dbReference type="ARBA" id="ARBA00022517"/>
    </source>
</evidence>
<dbReference type="Proteomes" id="UP000078348">
    <property type="component" value="Unassembled WGS sequence"/>
</dbReference>
<comment type="subcellular location">
    <subcellularLocation>
        <location evidence="1 7">Nucleus</location>
        <location evidence="1 7">Nucleolus</location>
    </subcellularLocation>
</comment>
<evidence type="ECO:0000256" key="3">
    <source>
        <dbReference type="ARBA" id="ARBA00022552"/>
    </source>
</evidence>
<dbReference type="EMBL" id="LXWW01000071">
    <property type="protein sequence ID" value="OAO16614.1"/>
    <property type="molecule type" value="Genomic_DNA"/>
</dbReference>
<feature type="region of interest" description="Disordered" evidence="8">
    <location>
        <begin position="90"/>
        <end position="264"/>
    </location>
</feature>
<dbReference type="AlphaFoldDB" id="A0A196SL28"/>
<dbReference type="InterPro" id="IPR012173">
    <property type="entry name" value="Mpp10"/>
</dbReference>
<dbReference type="Pfam" id="PF04006">
    <property type="entry name" value="Mpp10"/>
    <property type="match status" value="1"/>
</dbReference>
<evidence type="ECO:0000256" key="1">
    <source>
        <dbReference type="ARBA" id="ARBA00004604"/>
    </source>
</evidence>
<feature type="compositionally biased region" description="Basic and acidic residues" evidence="8">
    <location>
        <begin position="161"/>
        <end position="170"/>
    </location>
</feature>
<dbReference type="OrthoDB" id="445326at2759"/>
<dbReference type="GO" id="GO:0032040">
    <property type="term" value="C:small-subunit processome"/>
    <property type="evidence" value="ECO:0007669"/>
    <property type="project" value="TreeGrafter"/>
</dbReference>
<feature type="compositionally biased region" description="Acidic residues" evidence="8">
    <location>
        <begin position="203"/>
        <end position="230"/>
    </location>
</feature>
<keyword evidence="3 7" id="KW-0698">rRNA processing</keyword>
<comment type="similarity">
    <text evidence="6 7">Belongs to the MPP10 family.</text>
</comment>
<accession>A0A196SL28</accession>
<organism evidence="9 10">
    <name type="scientific">Blastocystis sp. subtype 1 (strain ATCC 50177 / NandII)</name>
    <dbReference type="NCBI Taxonomy" id="478820"/>
    <lineage>
        <taxon>Eukaryota</taxon>
        <taxon>Sar</taxon>
        <taxon>Stramenopiles</taxon>
        <taxon>Bigyra</taxon>
        <taxon>Opalozoa</taxon>
        <taxon>Opalinata</taxon>
        <taxon>Blastocystidae</taxon>
        <taxon>Blastocystis</taxon>
    </lineage>
</organism>
<feature type="compositionally biased region" description="Acidic residues" evidence="8">
    <location>
        <begin position="96"/>
        <end position="117"/>
    </location>
</feature>